<dbReference type="PANTHER" id="PTHR13767:SF2">
    <property type="entry name" value="PSEUDOURIDYLATE SYNTHASE TRUB1"/>
    <property type="match status" value="1"/>
</dbReference>
<dbReference type="Pfam" id="PF01509">
    <property type="entry name" value="TruB_N"/>
    <property type="match status" value="1"/>
</dbReference>
<comment type="function">
    <text evidence="5">Responsible for synthesis of pseudouridine from uracil-55 in the psi GC loop of transfer RNAs.</text>
</comment>
<comment type="catalytic activity">
    <reaction evidence="1 5">
        <text>uridine(55) in tRNA = pseudouridine(55) in tRNA</text>
        <dbReference type="Rhea" id="RHEA:42532"/>
        <dbReference type="Rhea" id="RHEA-COMP:10101"/>
        <dbReference type="Rhea" id="RHEA-COMP:10102"/>
        <dbReference type="ChEBI" id="CHEBI:65314"/>
        <dbReference type="ChEBI" id="CHEBI:65315"/>
        <dbReference type="EC" id="5.4.99.25"/>
    </reaction>
</comment>
<dbReference type="SUPFAM" id="SSF88697">
    <property type="entry name" value="PUA domain-like"/>
    <property type="match status" value="1"/>
</dbReference>
<dbReference type="Gene3D" id="3.30.2350.10">
    <property type="entry name" value="Pseudouridine synthase"/>
    <property type="match status" value="1"/>
</dbReference>
<dbReference type="CDD" id="cd02573">
    <property type="entry name" value="PseudoU_synth_EcTruB"/>
    <property type="match status" value="1"/>
</dbReference>
<evidence type="ECO:0000259" key="7">
    <source>
        <dbReference type="Pfam" id="PF09142"/>
    </source>
</evidence>
<accession>C7MBA9</accession>
<organism evidence="9 10">
    <name type="scientific">Brachybacterium faecium (strain ATCC 43885 / DSM 4810 / JCM 11609 / LMG 19847 / NBRC 14762 / NCIMB 9860 / 6-10)</name>
    <dbReference type="NCBI Taxonomy" id="446465"/>
    <lineage>
        <taxon>Bacteria</taxon>
        <taxon>Bacillati</taxon>
        <taxon>Actinomycetota</taxon>
        <taxon>Actinomycetes</taxon>
        <taxon>Micrococcales</taxon>
        <taxon>Dermabacteraceae</taxon>
        <taxon>Brachybacterium</taxon>
    </lineage>
</organism>
<dbReference type="AlphaFoldDB" id="C7MBA9"/>
<evidence type="ECO:0000259" key="8">
    <source>
        <dbReference type="Pfam" id="PF16198"/>
    </source>
</evidence>
<feature type="domain" description="tRNA pseudouridylate synthase B C-terminal" evidence="8">
    <location>
        <begin position="193"/>
        <end position="224"/>
    </location>
</feature>
<evidence type="ECO:0000313" key="10">
    <source>
        <dbReference type="Proteomes" id="UP000001919"/>
    </source>
</evidence>
<dbReference type="EC" id="5.4.99.25" evidence="5"/>
<comment type="similarity">
    <text evidence="2 5">Belongs to the pseudouridine synthase TruB family. Type 1 subfamily.</text>
</comment>
<dbReference type="PANTHER" id="PTHR13767">
    <property type="entry name" value="TRNA-PSEUDOURIDINE SYNTHASE"/>
    <property type="match status" value="1"/>
</dbReference>
<keyword evidence="4 5" id="KW-0413">Isomerase</keyword>
<dbReference type="InterPro" id="IPR032819">
    <property type="entry name" value="TruB_C"/>
</dbReference>
<proteinExistence type="inferred from homology"/>
<feature type="domain" description="tRNA pseudouridine synthase II TruB subfamily 2 C-terminal" evidence="7">
    <location>
        <begin position="253"/>
        <end position="312"/>
    </location>
</feature>
<keyword evidence="10" id="KW-1185">Reference proteome</keyword>
<dbReference type="GO" id="GO:0031119">
    <property type="term" value="P:tRNA pseudouridine synthesis"/>
    <property type="evidence" value="ECO:0007669"/>
    <property type="project" value="UniProtKB-UniRule"/>
</dbReference>
<dbReference type="HOGENOM" id="CLU_032087_0_0_11"/>
<feature type="domain" description="Pseudouridine synthase II N-terminal" evidence="6">
    <location>
        <begin position="39"/>
        <end position="192"/>
    </location>
</feature>
<dbReference type="InterPro" id="IPR020103">
    <property type="entry name" value="PsdUridine_synth_cat_dom_sf"/>
</dbReference>
<dbReference type="InterPro" id="IPR036974">
    <property type="entry name" value="PUA_sf"/>
</dbReference>
<evidence type="ECO:0000256" key="1">
    <source>
        <dbReference type="ARBA" id="ARBA00000385"/>
    </source>
</evidence>
<dbReference type="InterPro" id="IPR002501">
    <property type="entry name" value="PsdUridine_synth_N"/>
</dbReference>
<dbReference type="GO" id="GO:1990481">
    <property type="term" value="P:mRNA pseudouridine synthesis"/>
    <property type="evidence" value="ECO:0007669"/>
    <property type="project" value="TreeGrafter"/>
</dbReference>
<dbReference type="InterPro" id="IPR015947">
    <property type="entry name" value="PUA-like_sf"/>
</dbReference>
<name>C7MBA9_BRAFD</name>
<evidence type="ECO:0000313" key="9">
    <source>
        <dbReference type="EMBL" id="ACU84882.1"/>
    </source>
</evidence>
<dbReference type="OrthoDB" id="9802309at2"/>
<dbReference type="EMBL" id="CP001643">
    <property type="protein sequence ID" value="ACU84882.1"/>
    <property type="molecule type" value="Genomic_DNA"/>
</dbReference>
<dbReference type="HAMAP" id="MF_01080">
    <property type="entry name" value="TruB_bact"/>
    <property type="match status" value="1"/>
</dbReference>
<dbReference type="InterPro" id="IPR014780">
    <property type="entry name" value="tRNA_psdUridine_synth_TruB"/>
</dbReference>
<dbReference type="InterPro" id="IPR015225">
    <property type="entry name" value="tRNA_psdUridine_synth_fam2_C"/>
</dbReference>
<dbReference type="PATRIC" id="fig|446465.5.peg.1032"/>
<dbReference type="SUPFAM" id="SSF55120">
    <property type="entry name" value="Pseudouridine synthase"/>
    <property type="match status" value="1"/>
</dbReference>
<evidence type="ECO:0000256" key="3">
    <source>
        <dbReference type="ARBA" id="ARBA00022694"/>
    </source>
</evidence>
<sequence length="318" mass="32643">MTPAPHGAAPSAPGSAPHGVLLVDKAAGRTSHDVVARVRWLLGTKKVGHAGTLDPMATGLLVLGVGQGTRLLTYLVGLDKTYEATIRLGRSTTTDDREGEPLGEIVDASGLTAAEISPHLASLRGDIAQVPSTVSAIKIDGKRAYARARAGEDVQLAARPVTVSRFEAGEARTEGEFLDLDAVIDCSSGTYVRALARDLGAALGMGGHLTALRRTAVGPFSVQDALRVPARGEGDDVDLPLQGLGAVAARVLPVLEVDAAQAAALGTGQRLRSDAAGDCDEADGPVAALDAAGRLIAILEREGAGWRPVLVVPVDARC</sequence>
<protein>
    <recommendedName>
        <fullName evidence="5">tRNA pseudouridine synthase B</fullName>
        <ecNumber evidence="5">5.4.99.25</ecNumber>
    </recommendedName>
    <alternativeName>
        <fullName evidence="5">tRNA pseudouridine(55) synthase</fullName>
        <shortName evidence="5">Psi55 synthase</shortName>
    </alternativeName>
    <alternativeName>
        <fullName evidence="5">tRNA pseudouridylate synthase</fullName>
    </alternativeName>
    <alternativeName>
        <fullName evidence="5">tRNA-uridine isomerase</fullName>
    </alternativeName>
</protein>
<dbReference type="STRING" id="446465.Bfae_10340"/>
<evidence type="ECO:0000256" key="5">
    <source>
        <dbReference type="HAMAP-Rule" id="MF_01080"/>
    </source>
</evidence>
<dbReference type="Pfam" id="PF09142">
    <property type="entry name" value="TruB_C"/>
    <property type="match status" value="1"/>
</dbReference>
<dbReference type="GO" id="GO:0003723">
    <property type="term" value="F:RNA binding"/>
    <property type="evidence" value="ECO:0007669"/>
    <property type="project" value="InterPro"/>
</dbReference>
<dbReference type="Proteomes" id="UP000001919">
    <property type="component" value="Chromosome"/>
</dbReference>
<dbReference type="KEGG" id="bfa:Bfae_10340"/>
<keyword evidence="3 5" id="KW-0819">tRNA processing</keyword>
<dbReference type="Gene3D" id="2.30.130.10">
    <property type="entry name" value="PUA domain"/>
    <property type="match status" value="1"/>
</dbReference>
<evidence type="ECO:0000256" key="4">
    <source>
        <dbReference type="ARBA" id="ARBA00023235"/>
    </source>
</evidence>
<evidence type="ECO:0000256" key="2">
    <source>
        <dbReference type="ARBA" id="ARBA00005642"/>
    </source>
</evidence>
<dbReference type="NCBIfam" id="TIGR00431">
    <property type="entry name" value="TruB"/>
    <property type="match status" value="1"/>
</dbReference>
<gene>
    <name evidence="5" type="primary">truB</name>
    <name evidence="9" type="ordered locus">Bfae_10340</name>
</gene>
<evidence type="ECO:0000259" key="6">
    <source>
        <dbReference type="Pfam" id="PF01509"/>
    </source>
</evidence>
<dbReference type="GO" id="GO:0160148">
    <property type="term" value="F:tRNA pseudouridine(55) synthase activity"/>
    <property type="evidence" value="ECO:0007669"/>
    <property type="project" value="UniProtKB-EC"/>
</dbReference>
<dbReference type="Pfam" id="PF16198">
    <property type="entry name" value="TruB_C_2"/>
    <property type="match status" value="1"/>
</dbReference>
<reference evidence="9 10" key="1">
    <citation type="journal article" date="2009" name="Stand. Genomic Sci.">
        <title>Complete genome sequence of Brachybacterium faecium type strain (Schefferle 6-10).</title>
        <authorList>
            <person name="Lapidus A."/>
            <person name="Pukall R."/>
            <person name="Labuttii K."/>
            <person name="Copeland A."/>
            <person name="Del Rio T.G."/>
            <person name="Nolan M."/>
            <person name="Chen F."/>
            <person name="Lucas S."/>
            <person name="Tice H."/>
            <person name="Cheng J.F."/>
            <person name="Bruce D."/>
            <person name="Goodwin L."/>
            <person name="Pitluck S."/>
            <person name="Rohde M."/>
            <person name="Goker M."/>
            <person name="Pati A."/>
            <person name="Ivanova N."/>
            <person name="Mavrommatis K."/>
            <person name="Chen A."/>
            <person name="Palaniappan K."/>
            <person name="D'haeseleer P."/>
            <person name="Chain P."/>
            <person name="Bristow J."/>
            <person name="Eisen J.A."/>
            <person name="Markowitz V."/>
            <person name="Hugenholtz P."/>
            <person name="Kyrpides N.C."/>
            <person name="Klenk H.P."/>
        </authorList>
    </citation>
    <scope>NUCLEOTIDE SEQUENCE [LARGE SCALE GENOMIC DNA]</scope>
    <source>
        <strain evidence="10">ATCC 43885 / DSM 4810 / JCM 11609 / LMG 19847 / NBRC 14762 / NCIMB 9860 / 6-10</strain>
    </source>
</reference>
<dbReference type="eggNOG" id="COG0130">
    <property type="taxonomic scope" value="Bacteria"/>
</dbReference>
<feature type="active site" description="Nucleophile" evidence="5">
    <location>
        <position position="54"/>
    </location>
</feature>